<dbReference type="AlphaFoldDB" id="D5BGQ0"/>
<sequence length="43" mass="5053">MNHQQEEEYMNSLHPSRSVLELIYYIMTVICVIGIVAIIFQLL</sequence>
<protein>
    <submittedName>
        <fullName evidence="2">Uncharacterized protein</fullName>
    </submittedName>
</protein>
<evidence type="ECO:0000256" key="1">
    <source>
        <dbReference type="SAM" id="Phobius"/>
    </source>
</evidence>
<dbReference type="RefSeq" id="WP_013072328.1">
    <property type="nucleotide sequence ID" value="NC_014041.1"/>
</dbReference>
<dbReference type="STRING" id="655815.ZPR_2912"/>
<gene>
    <name evidence="2" type="ordered locus">ZPR_2912</name>
</gene>
<dbReference type="EMBL" id="CP001650">
    <property type="protein sequence ID" value="ADF53231.1"/>
    <property type="molecule type" value="Genomic_DNA"/>
</dbReference>
<dbReference type="HOGENOM" id="CLU_3241828_0_0_10"/>
<dbReference type="KEGG" id="zpr:ZPR_2912"/>
<proteinExistence type="predicted"/>
<dbReference type="Proteomes" id="UP000001654">
    <property type="component" value="Chromosome"/>
</dbReference>
<evidence type="ECO:0000313" key="3">
    <source>
        <dbReference type="Proteomes" id="UP000001654"/>
    </source>
</evidence>
<keyword evidence="1" id="KW-0812">Transmembrane</keyword>
<keyword evidence="1" id="KW-0472">Membrane</keyword>
<feature type="transmembrane region" description="Helical" evidence="1">
    <location>
        <begin position="22"/>
        <end position="42"/>
    </location>
</feature>
<accession>D5BGQ0</accession>
<keyword evidence="3" id="KW-1185">Reference proteome</keyword>
<organism evidence="2 3">
    <name type="scientific">Zunongwangia profunda (strain DSM 18752 / CCTCC AB 206139 / SM-A87)</name>
    <name type="common">Wangia profunda</name>
    <dbReference type="NCBI Taxonomy" id="655815"/>
    <lineage>
        <taxon>Bacteria</taxon>
        <taxon>Pseudomonadati</taxon>
        <taxon>Bacteroidota</taxon>
        <taxon>Flavobacteriia</taxon>
        <taxon>Flavobacteriales</taxon>
        <taxon>Flavobacteriaceae</taxon>
        <taxon>Zunongwangia</taxon>
    </lineage>
</organism>
<name>D5BGQ0_ZUNPS</name>
<keyword evidence="1" id="KW-1133">Transmembrane helix</keyword>
<reference evidence="2 3" key="1">
    <citation type="journal article" date="2010" name="BMC Genomics">
        <title>The complete genome of Zunongwangia profunda SM-A87 reveals its adaptation to the deep-sea environment and ecological role in sedimentary organic nitrogen degradation.</title>
        <authorList>
            <person name="Qin Q.L."/>
            <person name="Zhang X.Y."/>
            <person name="Wang X.M."/>
            <person name="Liu G.M."/>
            <person name="Chen X.L."/>
            <person name="Xie B.B."/>
            <person name="Dang H.Y."/>
            <person name="Zhou B.C."/>
            <person name="Yu J."/>
            <person name="Zhang Y.Z."/>
        </authorList>
    </citation>
    <scope>NUCLEOTIDE SEQUENCE [LARGE SCALE GENOMIC DNA]</scope>
    <source>
        <strain evidence="3">DSM 18752 / CCTCC AB 206139 / SM-A87</strain>
    </source>
</reference>
<evidence type="ECO:0000313" key="2">
    <source>
        <dbReference type="EMBL" id="ADF53231.1"/>
    </source>
</evidence>